<sequence length="123" mass="14154">MFNKIILIGRLGQNAEAETAQNNKEYVVLNIATQESWKNDKGDYETRTEWHRVFAWRNLSKFAKTLQKGQLITLEGTLRYREVEDEIEGTTFKHRIAEIHAISMKRLSKIEAADDPTDGAGDE</sequence>
<evidence type="ECO:0000256" key="3">
    <source>
        <dbReference type="RuleBase" id="RU000524"/>
    </source>
</evidence>
<dbReference type="InterPro" id="IPR012340">
    <property type="entry name" value="NA-bd_OB-fold"/>
</dbReference>
<dbReference type="GO" id="GO:0003697">
    <property type="term" value="F:single-stranded DNA binding"/>
    <property type="evidence" value="ECO:0007669"/>
    <property type="project" value="InterPro"/>
</dbReference>
<accession>A0A2Z5G9U2</accession>
<dbReference type="EMBL" id="CP030840">
    <property type="protein sequence ID" value="AXC15607.1"/>
    <property type="molecule type" value="Genomic_DNA"/>
</dbReference>
<name>A0A2Z5G9U2_9BACT</name>
<dbReference type="Pfam" id="PF00436">
    <property type="entry name" value="SSB"/>
    <property type="match status" value="1"/>
</dbReference>
<dbReference type="GO" id="GO:0006260">
    <property type="term" value="P:DNA replication"/>
    <property type="evidence" value="ECO:0007669"/>
    <property type="project" value="InterPro"/>
</dbReference>
<dbReference type="InterPro" id="IPR000424">
    <property type="entry name" value="Primosome_PriB/ssb"/>
</dbReference>
<reference evidence="4 5" key="1">
    <citation type="journal article" date="2018" name="Front. Microbiol.">
        <title>Hydrolytic Capabilities as a Key to Environmental Success: Chitinolytic and Cellulolytic Acidobacteria From Acidic Sub-arctic Soils and Boreal Peatlands.</title>
        <authorList>
            <person name="Belova S.E."/>
            <person name="Ravin N.V."/>
            <person name="Pankratov T.A."/>
            <person name="Rakitin A.L."/>
            <person name="Ivanova A.A."/>
            <person name="Beletsky A.V."/>
            <person name="Mardanov A.V."/>
            <person name="Sinninghe Damste J.S."/>
            <person name="Dedysh S.N."/>
        </authorList>
    </citation>
    <scope>NUCLEOTIDE SEQUENCE [LARGE SCALE GENOMIC DNA]</scope>
    <source>
        <strain evidence="4 5">SBC82</strain>
    </source>
</reference>
<protein>
    <recommendedName>
        <fullName evidence="3">Single-stranded DNA-binding protein</fullName>
    </recommendedName>
</protein>
<gene>
    <name evidence="4" type="ORF">ACPOL_6373</name>
</gene>
<dbReference type="PANTHER" id="PTHR10302">
    <property type="entry name" value="SINGLE-STRANDED DNA-BINDING PROTEIN"/>
    <property type="match status" value="1"/>
</dbReference>
<proteinExistence type="predicted"/>
<dbReference type="RefSeq" id="WP_114210255.1">
    <property type="nucleotide sequence ID" value="NZ_CP030840.1"/>
</dbReference>
<evidence type="ECO:0000256" key="1">
    <source>
        <dbReference type="ARBA" id="ARBA00023125"/>
    </source>
</evidence>
<dbReference type="InterPro" id="IPR011344">
    <property type="entry name" value="ssDNA-bd"/>
</dbReference>
<organism evidence="4 5">
    <name type="scientific">Acidisarcina polymorpha</name>
    <dbReference type="NCBI Taxonomy" id="2211140"/>
    <lineage>
        <taxon>Bacteria</taxon>
        <taxon>Pseudomonadati</taxon>
        <taxon>Acidobacteriota</taxon>
        <taxon>Terriglobia</taxon>
        <taxon>Terriglobales</taxon>
        <taxon>Acidobacteriaceae</taxon>
        <taxon>Acidisarcina</taxon>
    </lineage>
</organism>
<evidence type="ECO:0000256" key="2">
    <source>
        <dbReference type="PROSITE-ProRule" id="PRU00252"/>
    </source>
</evidence>
<dbReference type="CDD" id="cd04496">
    <property type="entry name" value="SSB_OBF"/>
    <property type="match status" value="1"/>
</dbReference>
<dbReference type="NCBIfam" id="TIGR00621">
    <property type="entry name" value="ssb"/>
    <property type="match status" value="1"/>
</dbReference>
<dbReference type="PROSITE" id="PS50935">
    <property type="entry name" value="SSB"/>
    <property type="match status" value="1"/>
</dbReference>
<keyword evidence="1 2" id="KW-0238">DNA-binding</keyword>
<keyword evidence="5" id="KW-1185">Reference proteome</keyword>
<evidence type="ECO:0000313" key="5">
    <source>
        <dbReference type="Proteomes" id="UP000253606"/>
    </source>
</evidence>
<dbReference type="Proteomes" id="UP000253606">
    <property type="component" value="Chromosome"/>
</dbReference>
<dbReference type="AlphaFoldDB" id="A0A2Z5G9U2"/>
<dbReference type="Gene3D" id="2.40.50.140">
    <property type="entry name" value="Nucleic acid-binding proteins"/>
    <property type="match status" value="1"/>
</dbReference>
<dbReference type="SUPFAM" id="SSF50249">
    <property type="entry name" value="Nucleic acid-binding proteins"/>
    <property type="match status" value="1"/>
</dbReference>
<dbReference type="PANTHER" id="PTHR10302:SF0">
    <property type="entry name" value="SINGLE-STRANDED DNA-BINDING PROTEIN, MITOCHONDRIAL"/>
    <property type="match status" value="1"/>
</dbReference>
<dbReference type="GO" id="GO:0009295">
    <property type="term" value="C:nucleoid"/>
    <property type="evidence" value="ECO:0007669"/>
    <property type="project" value="TreeGrafter"/>
</dbReference>
<dbReference type="OrthoDB" id="9809878at2"/>
<evidence type="ECO:0000313" key="4">
    <source>
        <dbReference type="EMBL" id="AXC15607.1"/>
    </source>
</evidence>
<dbReference type="KEGG" id="abas:ACPOL_6373"/>